<dbReference type="PATRIC" id="fig|1286635.3.peg.4087"/>
<protein>
    <submittedName>
        <fullName evidence="1">Nucleotidyltransferase substrate binding protein, HI0074 family</fullName>
    </submittedName>
</protein>
<dbReference type="Pfam" id="PF08780">
    <property type="entry name" value="NTase_sub_bind"/>
    <property type="match status" value="1"/>
</dbReference>
<name>S0FS70_9BACT</name>
<accession>S0FS70</accession>
<dbReference type="AlphaFoldDB" id="S0FS70"/>
<proteinExistence type="predicted"/>
<comment type="caution">
    <text evidence="1">The sequence shown here is derived from an EMBL/GenBank/DDBJ whole genome shotgun (WGS) entry which is preliminary data.</text>
</comment>
<dbReference type="GO" id="GO:0016740">
    <property type="term" value="F:transferase activity"/>
    <property type="evidence" value="ECO:0007669"/>
    <property type="project" value="UniProtKB-KW"/>
</dbReference>
<reference evidence="1 2" key="1">
    <citation type="journal article" date="2013" name="Genome Announc.">
        <title>Draft Genome Sequence of Desulfotignum phosphitoxidans DSM 13687 Strain FiPS-3.</title>
        <authorList>
            <person name="Poehlein A."/>
            <person name="Daniel R."/>
            <person name="Simeonova D.D."/>
        </authorList>
    </citation>
    <scope>NUCLEOTIDE SEQUENCE [LARGE SCALE GENOMIC DNA]</scope>
    <source>
        <strain evidence="1 2">DSM 13687</strain>
    </source>
</reference>
<evidence type="ECO:0000313" key="2">
    <source>
        <dbReference type="Proteomes" id="UP000014216"/>
    </source>
</evidence>
<evidence type="ECO:0000313" key="1">
    <source>
        <dbReference type="EMBL" id="EMS77923.1"/>
    </source>
</evidence>
<organism evidence="1 2">
    <name type="scientific">Desulfotignum phosphitoxidans DSM 13687</name>
    <dbReference type="NCBI Taxonomy" id="1286635"/>
    <lineage>
        <taxon>Bacteria</taxon>
        <taxon>Pseudomonadati</taxon>
        <taxon>Thermodesulfobacteriota</taxon>
        <taxon>Desulfobacteria</taxon>
        <taxon>Desulfobacterales</taxon>
        <taxon>Desulfobacteraceae</taxon>
        <taxon>Desulfotignum</taxon>
    </lineage>
</organism>
<dbReference type="NCBIfam" id="TIGR01987">
    <property type="entry name" value="HI0074"/>
    <property type="match status" value="1"/>
</dbReference>
<dbReference type="SUPFAM" id="SSF81593">
    <property type="entry name" value="Nucleotidyltransferase substrate binding subunit/domain"/>
    <property type="match status" value="1"/>
</dbReference>
<keyword evidence="1" id="KW-0808">Transferase</keyword>
<gene>
    <name evidence="1" type="ORF">Dpo_11c00650</name>
</gene>
<keyword evidence="2" id="KW-1185">Reference proteome</keyword>
<dbReference type="Proteomes" id="UP000014216">
    <property type="component" value="Unassembled WGS sequence"/>
</dbReference>
<dbReference type="InterPro" id="IPR010235">
    <property type="entry name" value="HepT"/>
</dbReference>
<sequence length="137" mass="16160">MAEKDIRWIQRYSNYSKALGQLARFIEKKELNELEKQGLIQAFEYTYELAWNTIKDYFEDQGETGIHGSRDAFRLAFRRGLIENGQAWMDMIKSRTLTTHTYNQEVADAIADAVFNTYSPEFIRLEKTFQTLKDKDN</sequence>
<dbReference type="OrthoDB" id="9810452at2"/>
<dbReference type="Gene3D" id="1.20.120.330">
    <property type="entry name" value="Nucleotidyltransferases domain 2"/>
    <property type="match status" value="1"/>
</dbReference>
<dbReference type="EMBL" id="APJX01000011">
    <property type="protein sequence ID" value="EMS77923.1"/>
    <property type="molecule type" value="Genomic_DNA"/>
</dbReference>
<dbReference type="RefSeq" id="WP_006968068.1">
    <property type="nucleotide sequence ID" value="NZ_APJX01000011.1"/>
</dbReference>